<dbReference type="PROSITE" id="PS51746">
    <property type="entry name" value="PPM_2"/>
    <property type="match status" value="1"/>
</dbReference>
<protein>
    <recommendedName>
        <fullName evidence="1">PPM-type phosphatase domain-containing protein</fullName>
    </recommendedName>
</protein>
<feature type="domain" description="PPM-type phosphatase" evidence="1">
    <location>
        <begin position="107"/>
        <end position="391"/>
    </location>
</feature>
<dbReference type="Pfam" id="PF00481">
    <property type="entry name" value="PP2C"/>
    <property type="match status" value="1"/>
</dbReference>
<dbReference type="InterPro" id="IPR036457">
    <property type="entry name" value="PPM-type-like_dom_sf"/>
</dbReference>
<dbReference type="SMART" id="SM00332">
    <property type="entry name" value="PP2Cc"/>
    <property type="match status" value="1"/>
</dbReference>
<dbReference type="InterPro" id="IPR001932">
    <property type="entry name" value="PPM-type_phosphatase-like_dom"/>
</dbReference>
<dbReference type="AlphaFoldDB" id="A0A813F4P6"/>
<dbReference type="EMBL" id="CAJNNV010024294">
    <property type="protein sequence ID" value="CAE8609377.1"/>
    <property type="molecule type" value="Genomic_DNA"/>
</dbReference>
<gene>
    <name evidence="2" type="ORF">PGLA1383_LOCUS27204</name>
</gene>
<comment type="caution">
    <text evidence="2">The sequence shown here is derived from an EMBL/GenBank/DDBJ whole genome shotgun (WGS) entry which is preliminary data.</text>
</comment>
<evidence type="ECO:0000259" key="1">
    <source>
        <dbReference type="PROSITE" id="PS51746"/>
    </source>
</evidence>
<sequence length="391" mass="42888">MGAAAASCSDALHFAEGHGHHGHHGHHGRRHAGDADEALSMREQMRVKAQVADPKEVREAEFEAKLAAVLRLAMESAAQPSFQAKALTVYGVASQEILADEYYMAMRSLKGHVPAWRRPNQDECFYLSTKDGFRFCGVFDGHGSDGHKAAALVRDFFLRRLPAEVPVQRPARTEEYRKTMRVLSGAFRDADALLLGGGEEGVDARMSGKHDGFSQPGQAIAAAPEDFSCGSDASGRKKKRKIMTLRLSDDHTLAGADERVRVARSGASILPGSAGFDEIYVPGEVWPAIPFSRCLGNLVAKQLGVISKCEVNDRSLEEVNEEFSTKLKFIILATDGVWRVMKDQQAVAIVHAVDKDNVQYAVSSIVLTAQSLWEQGRTRSWPTLWMTLRSV</sequence>
<dbReference type="InterPro" id="IPR015655">
    <property type="entry name" value="PP2C"/>
</dbReference>
<feature type="non-terminal residue" evidence="2">
    <location>
        <position position="391"/>
    </location>
</feature>
<dbReference type="Proteomes" id="UP000654075">
    <property type="component" value="Unassembled WGS sequence"/>
</dbReference>
<dbReference type="PANTHER" id="PTHR47992">
    <property type="entry name" value="PROTEIN PHOSPHATASE"/>
    <property type="match status" value="1"/>
</dbReference>
<accession>A0A813F4P6</accession>
<keyword evidence="3" id="KW-1185">Reference proteome</keyword>
<dbReference type="CDD" id="cd00143">
    <property type="entry name" value="PP2Cc"/>
    <property type="match status" value="1"/>
</dbReference>
<reference evidence="2" key="1">
    <citation type="submission" date="2021-02" db="EMBL/GenBank/DDBJ databases">
        <authorList>
            <person name="Dougan E. K."/>
            <person name="Rhodes N."/>
            <person name="Thang M."/>
            <person name="Chan C."/>
        </authorList>
    </citation>
    <scope>NUCLEOTIDE SEQUENCE</scope>
</reference>
<dbReference type="SUPFAM" id="SSF81606">
    <property type="entry name" value="PP2C-like"/>
    <property type="match status" value="1"/>
</dbReference>
<evidence type="ECO:0000313" key="3">
    <source>
        <dbReference type="Proteomes" id="UP000654075"/>
    </source>
</evidence>
<dbReference type="GO" id="GO:0004722">
    <property type="term" value="F:protein serine/threonine phosphatase activity"/>
    <property type="evidence" value="ECO:0007669"/>
    <property type="project" value="InterPro"/>
</dbReference>
<dbReference type="Gene3D" id="3.60.40.10">
    <property type="entry name" value="PPM-type phosphatase domain"/>
    <property type="match status" value="2"/>
</dbReference>
<name>A0A813F4P6_POLGL</name>
<proteinExistence type="predicted"/>
<evidence type="ECO:0000313" key="2">
    <source>
        <dbReference type="EMBL" id="CAE8609377.1"/>
    </source>
</evidence>
<organism evidence="2 3">
    <name type="scientific">Polarella glacialis</name>
    <name type="common">Dinoflagellate</name>
    <dbReference type="NCBI Taxonomy" id="89957"/>
    <lineage>
        <taxon>Eukaryota</taxon>
        <taxon>Sar</taxon>
        <taxon>Alveolata</taxon>
        <taxon>Dinophyceae</taxon>
        <taxon>Suessiales</taxon>
        <taxon>Suessiaceae</taxon>
        <taxon>Polarella</taxon>
    </lineage>
</organism>
<dbReference type="OrthoDB" id="413750at2759"/>